<sequence length="378" mass="38910">MRSLRSRPADDRTAALARARVAHLAGSTRRGLDGNAAVAAGVEDGGPSSAARHEGRTDELANDGRRPRHATSRPRRAARPPVDAVDSGGPAAWFDPAPADRLDPDPQTEPGRGPELGPEQHGPAAPWDEPASAQAIEDDAARSPEWLDGLKDRLPFAVRPRAGLERTHLAVIVLVVLVGLISATVLFLLARPEVVPIEPELVATGSHTATETPPPSDPTPAPTESAAPGPAAPDAAIVVHVAGLVARPGVLELPAGSRVVDAIEAAGGATPEADLTPINLARVLTDGEQVLVTADPPPQAAPPAAPPGSTAPAPTAPVNLNTATGTELETLPGIGPALAGRILEWRTQNGRFTTVGELREVSGIGEQRFAQLEPLVTV</sequence>
<dbReference type="SUPFAM" id="SSF47781">
    <property type="entry name" value="RuvA domain 2-like"/>
    <property type="match status" value="1"/>
</dbReference>
<reference evidence="4 5" key="1">
    <citation type="submission" date="2020-08" db="EMBL/GenBank/DDBJ databases">
        <title>Sequencing the genomes of 1000 actinobacteria strains.</title>
        <authorList>
            <person name="Klenk H.-P."/>
        </authorList>
    </citation>
    <scope>NUCLEOTIDE SEQUENCE [LARGE SCALE GENOMIC DNA]</scope>
    <source>
        <strain evidence="4 5">DSM 102122</strain>
    </source>
</reference>
<keyword evidence="5" id="KW-1185">Reference proteome</keyword>
<evidence type="ECO:0000259" key="3">
    <source>
        <dbReference type="Pfam" id="PF10531"/>
    </source>
</evidence>
<feature type="region of interest" description="Disordered" evidence="1">
    <location>
        <begin position="25"/>
        <end position="131"/>
    </location>
</feature>
<dbReference type="EMBL" id="JACHMM010000001">
    <property type="protein sequence ID" value="MBB5791991.1"/>
    <property type="molecule type" value="Genomic_DNA"/>
</dbReference>
<feature type="compositionally biased region" description="Basic residues" evidence="1">
    <location>
        <begin position="66"/>
        <end position="78"/>
    </location>
</feature>
<keyword evidence="2" id="KW-1133">Transmembrane helix</keyword>
<proteinExistence type="predicted"/>
<dbReference type="Pfam" id="PF12836">
    <property type="entry name" value="HHH_3"/>
    <property type="match status" value="1"/>
</dbReference>
<feature type="compositionally biased region" description="Low complexity" evidence="1">
    <location>
        <begin position="307"/>
        <end position="317"/>
    </location>
</feature>
<protein>
    <submittedName>
        <fullName evidence="4">Competence protein ComEA</fullName>
    </submittedName>
</protein>
<dbReference type="InterPro" id="IPR051675">
    <property type="entry name" value="Endo/Exo/Phosphatase_dom_1"/>
</dbReference>
<dbReference type="Gene3D" id="3.10.560.10">
    <property type="entry name" value="Outer membrane lipoprotein wza domain like"/>
    <property type="match status" value="1"/>
</dbReference>
<dbReference type="InterPro" id="IPR010994">
    <property type="entry name" value="RuvA_2-like"/>
</dbReference>
<evidence type="ECO:0000313" key="5">
    <source>
        <dbReference type="Proteomes" id="UP000542813"/>
    </source>
</evidence>
<evidence type="ECO:0000313" key="4">
    <source>
        <dbReference type="EMBL" id="MBB5791991.1"/>
    </source>
</evidence>
<dbReference type="PANTHER" id="PTHR21180">
    <property type="entry name" value="ENDONUCLEASE/EXONUCLEASE/PHOSPHATASE FAMILY DOMAIN-CONTAINING PROTEIN 1"/>
    <property type="match status" value="1"/>
</dbReference>
<evidence type="ECO:0000256" key="2">
    <source>
        <dbReference type="SAM" id="Phobius"/>
    </source>
</evidence>
<feature type="domain" description="Soluble ligand binding" evidence="3">
    <location>
        <begin position="238"/>
        <end position="290"/>
    </location>
</feature>
<feature type="compositionally biased region" description="Pro residues" evidence="1">
    <location>
        <begin position="212"/>
        <end position="221"/>
    </location>
</feature>
<feature type="compositionally biased region" description="Pro residues" evidence="1">
    <location>
        <begin position="295"/>
        <end position="306"/>
    </location>
</feature>
<organism evidence="4 5">
    <name type="scientific">Jiangella mangrovi</name>
    <dbReference type="NCBI Taxonomy" id="1524084"/>
    <lineage>
        <taxon>Bacteria</taxon>
        <taxon>Bacillati</taxon>
        <taxon>Actinomycetota</taxon>
        <taxon>Actinomycetes</taxon>
        <taxon>Jiangellales</taxon>
        <taxon>Jiangellaceae</taxon>
        <taxon>Jiangella</taxon>
    </lineage>
</organism>
<feature type="transmembrane region" description="Helical" evidence="2">
    <location>
        <begin position="169"/>
        <end position="190"/>
    </location>
</feature>
<feature type="region of interest" description="Disordered" evidence="1">
    <location>
        <begin position="205"/>
        <end position="231"/>
    </location>
</feature>
<accession>A0A7W9GYH3</accession>
<dbReference type="PANTHER" id="PTHR21180:SF32">
    <property type="entry name" value="ENDONUCLEASE_EXONUCLEASE_PHOSPHATASE FAMILY DOMAIN-CONTAINING PROTEIN 1"/>
    <property type="match status" value="1"/>
</dbReference>
<evidence type="ECO:0000256" key="1">
    <source>
        <dbReference type="SAM" id="MobiDB-lite"/>
    </source>
</evidence>
<dbReference type="InterPro" id="IPR019554">
    <property type="entry name" value="Soluble_ligand-bd"/>
</dbReference>
<dbReference type="Proteomes" id="UP000542813">
    <property type="component" value="Unassembled WGS sequence"/>
</dbReference>
<dbReference type="AlphaFoldDB" id="A0A7W9GYH3"/>
<dbReference type="GO" id="GO:0015627">
    <property type="term" value="C:type II protein secretion system complex"/>
    <property type="evidence" value="ECO:0007669"/>
    <property type="project" value="TreeGrafter"/>
</dbReference>
<keyword evidence="2" id="KW-0812">Transmembrane</keyword>
<feature type="compositionally biased region" description="Low complexity" evidence="1">
    <location>
        <begin position="222"/>
        <end position="231"/>
    </location>
</feature>
<keyword evidence="2" id="KW-0472">Membrane</keyword>
<dbReference type="GO" id="GO:0015628">
    <property type="term" value="P:protein secretion by the type II secretion system"/>
    <property type="evidence" value="ECO:0007669"/>
    <property type="project" value="TreeGrafter"/>
</dbReference>
<gene>
    <name evidence="4" type="ORF">HD601_006566</name>
</gene>
<feature type="region of interest" description="Disordered" evidence="1">
    <location>
        <begin position="295"/>
        <end position="320"/>
    </location>
</feature>
<name>A0A7W9GYH3_9ACTN</name>
<dbReference type="Gene3D" id="1.10.150.320">
    <property type="entry name" value="Photosystem II 12 kDa extrinsic protein"/>
    <property type="match status" value="1"/>
</dbReference>
<comment type="caution">
    <text evidence="4">The sequence shown here is derived from an EMBL/GenBank/DDBJ whole genome shotgun (WGS) entry which is preliminary data.</text>
</comment>
<dbReference type="RefSeq" id="WP_184829189.1">
    <property type="nucleotide sequence ID" value="NZ_JACHMM010000001.1"/>
</dbReference>
<dbReference type="Pfam" id="PF10531">
    <property type="entry name" value="SLBB"/>
    <property type="match status" value="1"/>
</dbReference>
<feature type="compositionally biased region" description="Basic and acidic residues" evidence="1">
    <location>
        <begin position="51"/>
        <end position="65"/>
    </location>
</feature>